<evidence type="ECO:0000256" key="3">
    <source>
        <dbReference type="ARBA" id="ARBA00022679"/>
    </source>
</evidence>
<dbReference type="SUPFAM" id="SSF47212">
    <property type="entry name" value="FKBP12-rapamycin-binding domain of FKBP-rapamycin-associated protein (FRAP)"/>
    <property type="match status" value="1"/>
</dbReference>
<dbReference type="GO" id="GO:0031931">
    <property type="term" value="C:TORC1 complex"/>
    <property type="evidence" value="ECO:0007669"/>
    <property type="project" value="TreeGrafter"/>
</dbReference>
<dbReference type="InterPro" id="IPR036738">
    <property type="entry name" value="FRB_sf"/>
</dbReference>
<dbReference type="SUPFAM" id="SSF56112">
    <property type="entry name" value="Protein kinase-like (PK-like)"/>
    <property type="match status" value="1"/>
</dbReference>
<protein>
    <recommendedName>
        <fullName evidence="2">non-specific serine/threonine protein kinase</fullName>
        <ecNumber evidence="2">2.7.11.1</ecNumber>
    </recommendedName>
</protein>
<dbReference type="GO" id="GO:0031932">
    <property type="term" value="C:TORC2 complex"/>
    <property type="evidence" value="ECO:0007669"/>
    <property type="project" value="TreeGrafter"/>
</dbReference>
<dbReference type="GO" id="GO:0005737">
    <property type="term" value="C:cytoplasm"/>
    <property type="evidence" value="ECO:0007669"/>
    <property type="project" value="TreeGrafter"/>
</dbReference>
<evidence type="ECO:0000256" key="7">
    <source>
        <dbReference type="ARBA" id="ARBA00022840"/>
    </source>
</evidence>
<keyword evidence="6" id="KW-0418">Kinase</keyword>
<reference evidence="12 13" key="1">
    <citation type="journal article" name="Sci. Rep.">
        <title>Genome-scale phylogenetic analyses confirm Olpidium as the closest living zoosporic fungus to the non-flagellated, terrestrial fungi.</title>
        <authorList>
            <person name="Chang Y."/>
            <person name="Rochon D."/>
            <person name="Sekimoto S."/>
            <person name="Wang Y."/>
            <person name="Chovatia M."/>
            <person name="Sandor L."/>
            <person name="Salamov A."/>
            <person name="Grigoriev I.V."/>
            <person name="Stajich J.E."/>
            <person name="Spatafora J.W."/>
        </authorList>
    </citation>
    <scope>NUCLEOTIDE SEQUENCE [LARGE SCALE GENOMIC DNA]</scope>
    <source>
        <strain evidence="12">S191</strain>
    </source>
</reference>
<dbReference type="Pfam" id="PF08771">
    <property type="entry name" value="FRB_dom"/>
    <property type="match status" value="1"/>
</dbReference>
<dbReference type="FunFam" id="1.20.120.150:FF:000001">
    <property type="entry name" value="Serine/threonine-protein kinase TOR"/>
    <property type="match status" value="1"/>
</dbReference>
<dbReference type="PANTHER" id="PTHR11139:SF9">
    <property type="entry name" value="SERINE_THREONINE-PROTEIN KINASE MTOR"/>
    <property type="match status" value="1"/>
</dbReference>
<feature type="compositionally biased region" description="Basic and acidic residues" evidence="10">
    <location>
        <begin position="237"/>
        <end position="252"/>
    </location>
</feature>
<keyword evidence="13" id="KW-1185">Reference proteome</keyword>
<comment type="catalytic activity">
    <reaction evidence="9">
        <text>L-seryl-[protein] + ATP = O-phospho-L-seryl-[protein] + ADP + H(+)</text>
        <dbReference type="Rhea" id="RHEA:17989"/>
        <dbReference type="Rhea" id="RHEA-COMP:9863"/>
        <dbReference type="Rhea" id="RHEA-COMP:11604"/>
        <dbReference type="ChEBI" id="CHEBI:15378"/>
        <dbReference type="ChEBI" id="CHEBI:29999"/>
        <dbReference type="ChEBI" id="CHEBI:30616"/>
        <dbReference type="ChEBI" id="CHEBI:83421"/>
        <dbReference type="ChEBI" id="CHEBI:456216"/>
        <dbReference type="EC" id="2.7.11.1"/>
    </reaction>
</comment>
<gene>
    <name evidence="12" type="ORF">BJ554DRAFT_4094</name>
</gene>
<dbReference type="GO" id="GO:0005634">
    <property type="term" value="C:nucleus"/>
    <property type="evidence" value="ECO:0007669"/>
    <property type="project" value="TreeGrafter"/>
</dbReference>
<dbReference type="PANTHER" id="PTHR11139">
    <property type="entry name" value="ATAXIA TELANGIECTASIA MUTATED ATM -RELATED"/>
    <property type="match status" value="1"/>
</dbReference>
<name>A0A8H7ZN42_9FUNG</name>
<keyword evidence="5" id="KW-0547">Nucleotide-binding</keyword>
<dbReference type="Proteomes" id="UP000673691">
    <property type="component" value="Unassembled WGS sequence"/>
</dbReference>
<evidence type="ECO:0000313" key="12">
    <source>
        <dbReference type="EMBL" id="KAG5456220.1"/>
    </source>
</evidence>
<feature type="region of interest" description="Disordered" evidence="10">
    <location>
        <begin position="236"/>
        <end position="279"/>
    </location>
</feature>
<comment type="caution">
    <text evidence="12">The sequence shown here is derived from an EMBL/GenBank/DDBJ whole genome shotgun (WGS) entry which is preliminary data.</text>
</comment>
<evidence type="ECO:0000256" key="9">
    <source>
        <dbReference type="ARBA" id="ARBA00048679"/>
    </source>
</evidence>
<evidence type="ECO:0000256" key="8">
    <source>
        <dbReference type="ARBA" id="ARBA00047899"/>
    </source>
</evidence>
<sequence>AIHQVLTILGAEHPQALIYPLTVVSKSQSASRQNSAIAIMDKMRIHSPRLVEQAELVSHELVRVAILWHEMWQEGLEEASRMYFGDHNIKGMYATLEPLHQVLERGPETLREISFTQAFGRDLLDAKEWCAKYKQSRDVNDLNQAWDLYYMIRKQLPQLTTLEFQYVSPKLLAAKDLELAVPGSYRSGEPVVKIASFVPTLTVITSKQRPRKLSIKGSTGETYQFLLKVVRPGQHLAPDRPGDVRAAAEHTAVRRHPALAQLGPNRLGAPLRHPSLSHP</sequence>
<dbReference type="EMBL" id="JAEFCI010012082">
    <property type="protein sequence ID" value="KAG5456220.1"/>
    <property type="molecule type" value="Genomic_DNA"/>
</dbReference>
<comment type="similarity">
    <text evidence="1">Belongs to the PI3/PI4-kinase family.</text>
</comment>
<dbReference type="GO" id="GO:0005524">
    <property type="term" value="F:ATP binding"/>
    <property type="evidence" value="ECO:0007669"/>
    <property type="project" value="UniProtKB-KW"/>
</dbReference>
<dbReference type="EC" id="2.7.11.1" evidence="2"/>
<feature type="domain" description="FKBP12-rapamycin binding" evidence="11">
    <location>
        <begin position="60"/>
        <end position="156"/>
    </location>
</feature>
<dbReference type="InterPro" id="IPR009076">
    <property type="entry name" value="FRB_dom"/>
</dbReference>
<organism evidence="12 13">
    <name type="scientific">Olpidium bornovanus</name>
    <dbReference type="NCBI Taxonomy" id="278681"/>
    <lineage>
        <taxon>Eukaryota</taxon>
        <taxon>Fungi</taxon>
        <taxon>Fungi incertae sedis</taxon>
        <taxon>Olpidiomycota</taxon>
        <taxon>Olpidiomycotina</taxon>
        <taxon>Olpidiomycetes</taxon>
        <taxon>Olpidiales</taxon>
        <taxon>Olpidiaceae</taxon>
        <taxon>Olpidium</taxon>
    </lineage>
</organism>
<keyword evidence="4" id="KW-0677">Repeat</keyword>
<keyword evidence="7" id="KW-0067">ATP-binding</keyword>
<evidence type="ECO:0000256" key="5">
    <source>
        <dbReference type="ARBA" id="ARBA00022741"/>
    </source>
</evidence>
<keyword evidence="3" id="KW-0808">Transferase</keyword>
<evidence type="ECO:0000256" key="4">
    <source>
        <dbReference type="ARBA" id="ARBA00022737"/>
    </source>
</evidence>
<dbReference type="Gene3D" id="1.20.120.150">
    <property type="entry name" value="FKBP12-rapamycin binding domain"/>
    <property type="match status" value="1"/>
</dbReference>
<dbReference type="SMART" id="SM01345">
    <property type="entry name" value="Rapamycin_bind"/>
    <property type="match status" value="1"/>
</dbReference>
<dbReference type="GO" id="GO:0044877">
    <property type="term" value="F:protein-containing complex binding"/>
    <property type="evidence" value="ECO:0007669"/>
    <property type="project" value="InterPro"/>
</dbReference>
<dbReference type="GO" id="GO:0004674">
    <property type="term" value="F:protein serine/threonine kinase activity"/>
    <property type="evidence" value="ECO:0007669"/>
    <property type="project" value="UniProtKB-EC"/>
</dbReference>
<evidence type="ECO:0000256" key="1">
    <source>
        <dbReference type="ARBA" id="ARBA00011031"/>
    </source>
</evidence>
<dbReference type="OrthoDB" id="381190at2759"/>
<dbReference type="GO" id="GO:0038202">
    <property type="term" value="P:TORC1 signaling"/>
    <property type="evidence" value="ECO:0007669"/>
    <property type="project" value="TreeGrafter"/>
</dbReference>
<evidence type="ECO:0000313" key="13">
    <source>
        <dbReference type="Proteomes" id="UP000673691"/>
    </source>
</evidence>
<proteinExistence type="inferred from homology"/>
<dbReference type="InterPro" id="IPR050517">
    <property type="entry name" value="DDR_Repair_Kinase"/>
</dbReference>
<dbReference type="InterPro" id="IPR011009">
    <property type="entry name" value="Kinase-like_dom_sf"/>
</dbReference>
<dbReference type="AlphaFoldDB" id="A0A8H7ZN42"/>
<feature type="non-terminal residue" evidence="12">
    <location>
        <position position="1"/>
    </location>
</feature>
<evidence type="ECO:0000256" key="2">
    <source>
        <dbReference type="ARBA" id="ARBA00012513"/>
    </source>
</evidence>
<dbReference type="GO" id="GO:0016242">
    <property type="term" value="P:negative regulation of macroautophagy"/>
    <property type="evidence" value="ECO:0007669"/>
    <property type="project" value="TreeGrafter"/>
</dbReference>
<evidence type="ECO:0000259" key="11">
    <source>
        <dbReference type="Pfam" id="PF08771"/>
    </source>
</evidence>
<comment type="catalytic activity">
    <reaction evidence="8">
        <text>L-threonyl-[protein] + ATP = O-phospho-L-threonyl-[protein] + ADP + H(+)</text>
        <dbReference type="Rhea" id="RHEA:46608"/>
        <dbReference type="Rhea" id="RHEA-COMP:11060"/>
        <dbReference type="Rhea" id="RHEA-COMP:11605"/>
        <dbReference type="ChEBI" id="CHEBI:15378"/>
        <dbReference type="ChEBI" id="CHEBI:30013"/>
        <dbReference type="ChEBI" id="CHEBI:30616"/>
        <dbReference type="ChEBI" id="CHEBI:61977"/>
        <dbReference type="ChEBI" id="CHEBI:456216"/>
        <dbReference type="EC" id="2.7.11.1"/>
    </reaction>
</comment>
<evidence type="ECO:0000256" key="6">
    <source>
        <dbReference type="ARBA" id="ARBA00022777"/>
    </source>
</evidence>
<accession>A0A8H7ZN42</accession>
<evidence type="ECO:0000256" key="10">
    <source>
        <dbReference type="SAM" id="MobiDB-lite"/>
    </source>
</evidence>